<dbReference type="PANTHER" id="PTHR31403">
    <property type="entry name" value="PHOSPHOLIPASE A1-IBETA2, CHLOROPLASTIC"/>
    <property type="match status" value="1"/>
</dbReference>
<reference evidence="11" key="1">
    <citation type="journal article" date="2017" name="Plant J.">
        <title>The pomegranate (Punica granatum L.) genome and the genomics of punicalagin biosynthesis.</title>
        <authorList>
            <person name="Qin G."/>
            <person name="Xu C."/>
            <person name="Ming R."/>
            <person name="Tang H."/>
            <person name="Guyot R."/>
            <person name="Kramer E.M."/>
            <person name="Hu Y."/>
            <person name="Yi X."/>
            <person name="Qi Y."/>
            <person name="Xu X."/>
            <person name="Gao Z."/>
            <person name="Pan H."/>
            <person name="Jian J."/>
            <person name="Tian Y."/>
            <person name="Yue Z."/>
            <person name="Xu Y."/>
        </authorList>
    </citation>
    <scope>NUCLEOTIDE SEQUENCE [LARGE SCALE GENOMIC DNA]</scope>
    <source>
        <strain evidence="11">cv. Dabenzi</strain>
    </source>
</reference>
<evidence type="ECO:0000256" key="7">
    <source>
        <dbReference type="ARBA" id="ARBA00022963"/>
    </source>
</evidence>
<dbReference type="AlphaFoldDB" id="A0A218VTE1"/>
<evidence type="ECO:0000256" key="2">
    <source>
        <dbReference type="ARBA" id="ARBA00010701"/>
    </source>
</evidence>
<accession>A0A218VTE1</accession>
<dbReference type="RefSeq" id="XP_031405346.1">
    <property type="nucleotide sequence ID" value="XM_031549486.1"/>
</dbReference>
<dbReference type="GO" id="GO:0016042">
    <property type="term" value="P:lipid catabolic process"/>
    <property type="evidence" value="ECO:0007669"/>
    <property type="project" value="UniProtKB-KW"/>
</dbReference>
<dbReference type="EMBL" id="MTKT01005880">
    <property type="protein sequence ID" value="OWM63834.1"/>
    <property type="molecule type" value="Genomic_DNA"/>
</dbReference>
<keyword evidence="6" id="KW-0809">Transit peptide</keyword>
<keyword evidence="4" id="KW-0934">Plastid</keyword>
<dbReference type="FunFam" id="3.40.50.1820:FF:000065">
    <property type="entry name" value="Phospholipase A1-II 3"/>
    <property type="match status" value="1"/>
</dbReference>
<keyword evidence="8" id="KW-0443">Lipid metabolism</keyword>
<dbReference type="Proteomes" id="UP000197138">
    <property type="component" value="Unassembled WGS sequence"/>
</dbReference>
<dbReference type="GO" id="GO:0047714">
    <property type="term" value="F:galactolipase activity"/>
    <property type="evidence" value="ECO:0007669"/>
    <property type="project" value="UniProtKB-ARBA"/>
</dbReference>
<dbReference type="GO" id="GO:0008970">
    <property type="term" value="F:phospholipase A1 activity"/>
    <property type="evidence" value="ECO:0007669"/>
    <property type="project" value="UniProtKB-ARBA"/>
</dbReference>
<keyword evidence="5" id="KW-0378">Hydrolase</keyword>
<evidence type="ECO:0000313" key="11">
    <source>
        <dbReference type="Proteomes" id="UP000197138"/>
    </source>
</evidence>
<reference evidence="10" key="2">
    <citation type="submission" date="2017-06" db="EMBL/GenBank/DDBJ databases">
        <title>The pomegranate genome and the genomics of punicalagin biosynthesis.</title>
        <authorList>
            <person name="Xu C."/>
        </authorList>
    </citation>
    <scope>NUCLEOTIDE SEQUENCE [LARGE SCALE GENOMIC DNA]</scope>
    <source>
        <tissue evidence="10">Fresh leaf</tissue>
    </source>
</reference>
<feature type="domain" description="Fungal lipase-type" evidence="9">
    <location>
        <begin position="219"/>
        <end position="364"/>
    </location>
</feature>
<dbReference type="GO" id="GO:0009507">
    <property type="term" value="C:chloroplast"/>
    <property type="evidence" value="ECO:0007669"/>
    <property type="project" value="UniProtKB-SubCell"/>
</dbReference>
<evidence type="ECO:0000313" key="12">
    <source>
        <dbReference type="Proteomes" id="UP000515151"/>
    </source>
</evidence>
<evidence type="ECO:0000256" key="8">
    <source>
        <dbReference type="ARBA" id="ARBA00023098"/>
    </source>
</evidence>
<evidence type="ECO:0000256" key="6">
    <source>
        <dbReference type="ARBA" id="ARBA00022946"/>
    </source>
</evidence>
<dbReference type="CDD" id="cd00519">
    <property type="entry name" value="Lipase_3"/>
    <property type="match status" value="1"/>
</dbReference>
<dbReference type="InterPro" id="IPR002921">
    <property type="entry name" value="Fungal_lipase-type"/>
</dbReference>
<proteinExistence type="inferred from homology"/>
<evidence type="ECO:0000256" key="4">
    <source>
        <dbReference type="ARBA" id="ARBA00022640"/>
    </source>
</evidence>
<keyword evidence="12" id="KW-1185">Reference proteome</keyword>
<dbReference type="GeneID" id="116214160"/>
<dbReference type="Proteomes" id="UP000515151">
    <property type="component" value="Chromosome 7"/>
</dbReference>
<protein>
    <submittedName>
        <fullName evidence="13">Phospholipase A1-Igamma1, chloroplastic</fullName>
    </submittedName>
</protein>
<gene>
    <name evidence="13" type="primary">LOC116214160</name>
    <name evidence="10" type="ORF">CDL15_Pgr006096</name>
</gene>
<dbReference type="SUPFAM" id="SSF53474">
    <property type="entry name" value="alpha/beta-Hydrolases"/>
    <property type="match status" value="1"/>
</dbReference>
<reference evidence="13" key="4">
    <citation type="submission" date="2025-04" db="UniProtKB">
        <authorList>
            <consortium name="RefSeq"/>
        </authorList>
    </citation>
    <scope>IDENTIFICATION</scope>
    <source>
        <tissue evidence="13">Leaf</tissue>
    </source>
</reference>
<dbReference type="InterPro" id="IPR029058">
    <property type="entry name" value="AB_hydrolase_fold"/>
</dbReference>
<comment type="subcellular location">
    <subcellularLocation>
        <location evidence="1">Plastid</location>
        <location evidence="1">Chloroplast</location>
    </subcellularLocation>
</comment>
<dbReference type="PANTHER" id="PTHR31403:SF11">
    <property type="entry name" value="OS12G0614500 PROTEIN"/>
    <property type="match status" value="1"/>
</dbReference>
<dbReference type="OrthoDB" id="426718at2759"/>
<evidence type="ECO:0000256" key="5">
    <source>
        <dbReference type="ARBA" id="ARBA00022801"/>
    </source>
</evidence>
<organism evidence="10 11">
    <name type="scientific">Punica granatum</name>
    <name type="common">Pomegranate</name>
    <dbReference type="NCBI Taxonomy" id="22663"/>
    <lineage>
        <taxon>Eukaryota</taxon>
        <taxon>Viridiplantae</taxon>
        <taxon>Streptophyta</taxon>
        <taxon>Embryophyta</taxon>
        <taxon>Tracheophyta</taxon>
        <taxon>Spermatophyta</taxon>
        <taxon>Magnoliopsida</taxon>
        <taxon>eudicotyledons</taxon>
        <taxon>Gunneridae</taxon>
        <taxon>Pentapetalae</taxon>
        <taxon>rosids</taxon>
        <taxon>malvids</taxon>
        <taxon>Myrtales</taxon>
        <taxon>Lythraceae</taxon>
        <taxon>Punica</taxon>
    </lineage>
</organism>
<comment type="similarity">
    <text evidence="2">Belongs to the AB hydrolase superfamily. Lipase family.</text>
</comment>
<evidence type="ECO:0000256" key="3">
    <source>
        <dbReference type="ARBA" id="ARBA00022528"/>
    </source>
</evidence>
<dbReference type="Pfam" id="PF01764">
    <property type="entry name" value="Lipase_3"/>
    <property type="match status" value="1"/>
</dbReference>
<evidence type="ECO:0000256" key="1">
    <source>
        <dbReference type="ARBA" id="ARBA00004229"/>
    </source>
</evidence>
<dbReference type="Gene3D" id="3.40.50.1820">
    <property type="entry name" value="alpha/beta hydrolase"/>
    <property type="match status" value="1"/>
</dbReference>
<evidence type="ECO:0000313" key="10">
    <source>
        <dbReference type="EMBL" id="OWM63834.1"/>
    </source>
</evidence>
<sequence>MAISSLVIHNPIPVARLSGGTNRVGIIRSHRSVAFDVHPQSKPSNGMAASPLNHLHLHTEAPPRTDFVDSSTSHLCRYEEMLSVPPKSPREVIASKWHEIHGSTEWENLLDPLHPWLRREIIKYGEFAQAAYDAFDFDRFSEHCGSCKYNKCKFFDSLGLIHNGYEVTEYIHAMSHLHMPRWLERSHLVNTWSKDSNWIGFVAVSNNEETERIGRRDIVVTWRGTMAPSEWYDNLQRELEPFGHGEARVEHGFWSIYTSKSASTRYNKCSASEQAMREITRLVKQYQTRGEEVSLTITGHSLGGALALFNAYEAAQSIPGVHISVISFASPRVGNAAFRDELHHLGIKILRVVLKQDIVPKMPGFILNEGLERFEDITGPLEWVYTHAGKELKLDACASPYLKRGLNPMGFHSVETYMHLVDGFAKTGSGFRADAKRDITLVNKACDLLADELRIPPWWQQEANKGLVCNEYGRWVRPRRDPEDIPSPAKKH</sequence>
<reference evidence="12" key="3">
    <citation type="journal article" date="2020" name="Plant Biotechnol. J.">
        <title>The pomegranate (Punica granatum L.) draft genome dissects genetic divergence between soft- and hard-seeded cultivars.</title>
        <authorList>
            <person name="Luo X."/>
            <person name="Li H."/>
            <person name="Wu Z."/>
            <person name="Yao W."/>
            <person name="Zhao P."/>
            <person name="Cao D."/>
            <person name="Yu H."/>
            <person name="Li K."/>
            <person name="Poudel K."/>
            <person name="Zhao D."/>
            <person name="Zhang F."/>
            <person name="Xia X."/>
            <person name="Chen L."/>
            <person name="Wang Q."/>
            <person name="Jing D."/>
            <person name="Cao S."/>
        </authorList>
    </citation>
    <scope>NUCLEOTIDE SEQUENCE [LARGE SCALE GENOMIC DNA]</scope>
</reference>
<name>A0A218VTE1_PUNGR</name>
<keyword evidence="7" id="KW-0442">Lipid degradation</keyword>
<keyword evidence="3" id="KW-0150">Chloroplast</keyword>
<evidence type="ECO:0000259" key="9">
    <source>
        <dbReference type="Pfam" id="PF01764"/>
    </source>
</evidence>
<evidence type="ECO:0000313" key="13">
    <source>
        <dbReference type="RefSeq" id="XP_031405346.1"/>
    </source>
</evidence>